<sequence>MATAKGYDPKSTQVVDIQAPGTSQPVFDDFTEFVIRKKTERWQENANREKLLRGGVGGDAGSYRVALSHLRLKRPRRATWKPAYMPK</sequence>
<gene>
    <name evidence="1" type="ORF">V5799_015877</name>
</gene>
<feature type="non-terminal residue" evidence="1">
    <location>
        <position position="87"/>
    </location>
</feature>
<evidence type="ECO:0000313" key="1">
    <source>
        <dbReference type="EMBL" id="KAK8782782.1"/>
    </source>
</evidence>
<dbReference type="EMBL" id="JARKHS020006293">
    <property type="protein sequence ID" value="KAK8782782.1"/>
    <property type="molecule type" value="Genomic_DNA"/>
</dbReference>
<keyword evidence="2" id="KW-1185">Reference proteome</keyword>
<evidence type="ECO:0000313" key="2">
    <source>
        <dbReference type="Proteomes" id="UP001321473"/>
    </source>
</evidence>
<proteinExistence type="predicted"/>
<organism evidence="1 2">
    <name type="scientific">Amblyomma americanum</name>
    <name type="common">Lone star tick</name>
    <dbReference type="NCBI Taxonomy" id="6943"/>
    <lineage>
        <taxon>Eukaryota</taxon>
        <taxon>Metazoa</taxon>
        <taxon>Ecdysozoa</taxon>
        <taxon>Arthropoda</taxon>
        <taxon>Chelicerata</taxon>
        <taxon>Arachnida</taxon>
        <taxon>Acari</taxon>
        <taxon>Parasitiformes</taxon>
        <taxon>Ixodida</taxon>
        <taxon>Ixodoidea</taxon>
        <taxon>Ixodidae</taxon>
        <taxon>Amblyomminae</taxon>
        <taxon>Amblyomma</taxon>
    </lineage>
</organism>
<name>A0AAQ4F7Z1_AMBAM</name>
<protein>
    <submittedName>
        <fullName evidence="1">Uncharacterized protein</fullName>
    </submittedName>
</protein>
<accession>A0AAQ4F7Z1</accession>
<reference evidence="1 2" key="1">
    <citation type="journal article" date="2023" name="Arcadia Sci">
        <title>De novo assembly of a long-read Amblyomma americanum tick genome.</title>
        <authorList>
            <person name="Chou S."/>
            <person name="Poskanzer K.E."/>
            <person name="Rollins M."/>
            <person name="Thuy-Boun P.S."/>
        </authorList>
    </citation>
    <scope>NUCLEOTIDE SEQUENCE [LARGE SCALE GENOMIC DNA]</scope>
    <source>
        <strain evidence="1">F_SG_1</strain>
        <tissue evidence="1">Salivary glands</tissue>
    </source>
</reference>
<comment type="caution">
    <text evidence="1">The sequence shown here is derived from an EMBL/GenBank/DDBJ whole genome shotgun (WGS) entry which is preliminary data.</text>
</comment>
<dbReference type="AlphaFoldDB" id="A0AAQ4F7Z1"/>
<dbReference type="Proteomes" id="UP001321473">
    <property type="component" value="Unassembled WGS sequence"/>
</dbReference>